<dbReference type="GO" id="GO:0045259">
    <property type="term" value="C:proton-transporting ATP synthase complex"/>
    <property type="evidence" value="ECO:0007669"/>
    <property type="project" value="UniProtKB-KW"/>
</dbReference>
<reference evidence="15 16" key="1">
    <citation type="submission" date="2018-05" db="EMBL/GenBank/DDBJ databases">
        <authorList>
            <person name="Lanie J.A."/>
            <person name="Ng W.-L."/>
            <person name="Kazmierczak K.M."/>
            <person name="Andrzejewski T.M."/>
            <person name="Davidsen T.M."/>
            <person name="Wayne K.J."/>
            <person name="Tettelin H."/>
            <person name="Glass J.I."/>
            <person name="Rusch D."/>
            <person name="Podicherti R."/>
            <person name="Tsui H.-C.T."/>
            <person name="Winkler M.E."/>
        </authorList>
    </citation>
    <scope>NUCLEOTIDE SEQUENCE [LARGE SCALE GENOMIC DNA]</scope>
    <source>
        <strain evidence="15 16">BUT-10</strain>
    </source>
</reference>
<feature type="transmembrane region" description="Helical" evidence="12">
    <location>
        <begin position="17"/>
        <end position="43"/>
    </location>
</feature>
<keyword evidence="4 12" id="KW-0375">Hydrogen ion transport</keyword>
<keyword evidence="5 12" id="KW-1133">Transmembrane helix</keyword>
<dbReference type="AlphaFoldDB" id="A0A328B5J9"/>
<evidence type="ECO:0000256" key="3">
    <source>
        <dbReference type="ARBA" id="ARBA00022692"/>
    </source>
</evidence>
<comment type="similarity">
    <text evidence="12 13">Belongs to the ATPase B chain family.</text>
</comment>
<keyword evidence="1 12" id="KW-0813">Transport</keyword>
<evidence type="ECO:0000256" key="12">
    <source>
        <dbReference type="HAMAP-Rule" id="MF_01398"/>
    </source>
</evidence>
<dbReference type="EMBL" id="QFYS01000013">
    <property type="protein sequence ID" value="RAK62167.1"/>
    <property type="molecule type" value="Genomic_DNA"/>
</dbReference>
<comment type="caution">
    <text evidence="15">The sequence shown here is derived from an EMBL/GenBank/DDBJ whole genome shotgun (WGS) entry which is preliminary data.</text>
</comment>
<keyword evidence="12" id="KW-1003">Cell membrane</keyword>
<keyword evidence="15" id="KW-0378">Hydrolase</keyword>
<keyword evidence="16" id="KW-1185">Reference proteome</keyword>
<sequence>MPAFFHAAFWDLANPELWVGVGLIAFIAILWRAGALHMAGAALDSKAAKIKVDLDEAARIRADAEALLADINKQRADAEAQAKAMIETAQIQAQQLAADAKAKLQDELARRTRIAEAKIEAAQAEAAAQVRAAAIDLAARATENVLAQNLAGVKTDPLIDKAISEMATKLQ</sequence>
<evidence type="ECO:0000256" key="7">
    <source>
        <dbReference type="ARBA" id="ARBA00023136"/>
    </source>
</evidence>
<dbReference type="GO" id="GO:0005886">
    <property type="term" value="C:plasma membrane"/>
    <property type="evidence" value="ECO:0007669"/>
    <property type="project" value="UniProtKB-SubCell"/>
</dbReference>
<keyword evidence="6 12" id="KW-0406">Ion transport</keyword>
<keyword evidence="14" id="KW-0175">Coiled coil</keyword>
<gene>
    <name evidence="12" type="primary">atpF</name>
    <name evidence="15" type="ORF">DJ019_20020</name>
</gene>
<dbReference type="Pfam" id="PF00430">
    <property type="entry name" value="ATP-synt_B"/>
    <property type="match status" value="1"/>
</dbReference>
<dbReference type="GO" id="GO:0012505">
    <property type="term" value="C:endomembrane system"/>
    <property type="evidence" value="ECO:0007669"/>
    <property type="project" value="UniProtKB-SubCell"/>
</dbReference>
<evidence type="ECO:0000256" key="14">
    <source>
        <dbReference type="SAM" id="Coils"/>
    </source>
</evidence>
<keyword evidence="3 12" id="KW-0812">Transmembrane</keyword>
<evidence type="ECO:0000256" key="13">
    <source>
        <dbReference type="RuleBase" id="RU003848"/>
    </source>
</evidence>
<dbReference type="GO" id="GO:0046933">
    <property type="term" value="F:proton-transporting ATP synthase activity, rotational mechanism"/>
    <property type="evidence" value="ECO:0007669"/>
    <property type="project" value="UniProtKB-UniRule"/>
</dbReference>
<dbReference type="HAMAP" id="MF_01398">
    <property type="entry name" value="ATP_synth_b_bprime"/>
    <property type="match status" value="1"/>
</dbReference>
<dbReference type="GO" id="GO:0016787">
    <property type="term" value="F:hydrolase activity"/>
    <property type="evidence" value="ECO:0007669"/>
    <property type="project" value="UniProtKB-KW"/>
</dbReference>
<keyword evidence="2 12" id="KW-0138">CF(0)</keyword>
<evidence type="ECO:0000256" key="11">
    <source>
        <dbReference type="ARBA" id="ARBA00037847"/>
    </source>
</evidence>
<name>A0A328B5J9_9CAUL</name>
<comment type="function">
    <text evidence="9 12">F(1)F(0) ATP synthase produces ATP from ADP in the presence of a proton or sodium gradient. F-type ATPases consist of two structural domains, F(1) containing the extramembraneous catalytic core and F(0) containing the membrane proton channel, linked together by a central stalk and a peripheral stalk. During catalysis, ATP synthesis in the catalytic domain of F(1) is coupled via a rotary mechanism of the central stalk subunits to proton translocation.</text>
</comment>
<evidence type="ECO:0000256" key="5">
    <source>
        <dbReference type="ARBA" id="ARBA00022989"/>
    </source>
</evidence>
<dbReference type="RefSeq" id="WP_111278543.1">
    <property type="nucleotide sequence ID" value="NZ_QFYS01000013.1"/>
</dbReference>
<evidence type="ECO:0000256" key="8">
    <source>
        <dbReference type="ARBA" id="ARBA00023310"/>
    </source>
</evidence>
<keyword evidence="7 12" id="KW-0472">Membrane</keyword>
<proteinExistence type="inferred from homology"/>
<dbReference type="Proteomes" id="UP000249524">
    <property type="component" value="Unassembled WGS sequence"/>
</dbReference>
<keyword evidence="8 12" id="KW-0066">ATP synthesis</keyword>
<comment type="subcellular location">
    <subcellularLocation>
        <location evidence="12">Cell membrane</location>
        <topology evidence="12">Single-pass membrane protein</topology>
    </subcellularLocation>
    <subcellularLocation>
        <location evidence="11">Endomembrane system</location>
        <topology evidence="11">Single-pass membrane protein</topology>
    </subcellularLocation>
</comment>
<evidence type="ECO:0000256" key="6">
    <source>
        <dbReference type="ARBA" id="ARBA00023065"/>
    </source>
</evidence>
<organism evidence="15 16">
    <name type="scientific">Phenylobacterium kunshanense</name>
    <dbReference type="NCBI Taxonomy" id="1445034"/>
    <lineage>
        <taxon>Bacteria</taxon>
        <taxon>Pseudomonadati</taxon>
        <taxon>Pseudomonadota</taxon>
        <taxon>Alphaproteobacteria</taxon>
        <taxon>Caulobacterales</taxon>
        <taxon>Caulobacteraceae</taxon>
        <taxon>Phenylobacterium</taxon>
    </lineage>
</organism>
<dbReference type="OrthoDB" id="7210836at2"/>
<evidence type="ECO:0000256" key="10">
    <source>
        <dbReference type="ARBA" id="ARBA00025614"/>
    </source>
</evidence>
<evidence type="ECO:0000256" key="2">
    <source>
        <dbReference type="ARBA" id="ARBA00022547"/>
    </source>
</evidence>
<evidence type="ECO:0000256" key="4">
    <source>
        <dbReference type="ARBA" id="ARBA00022781"/>
    </source>
</evidence>
<comment type="function">
    <text evidence="10">Component of the F(0) channel, it forms part of the peripheral stalk, linking F(1) to F(0). The b'-subunit is a diverged and duplicated form of b found in plants and photosynthetic bacteria.</text>
</comment>
<comment type="subunit">
    <text evidence="12">F-type ATPases have 2 components, F(1) - the catalytic core - and F(0) - the membrane proton channel. F(1) has five subunits: alpha(3), beta(3), gamma(1), delta(1), epsilon(1). F(0) has three main subunits: a(1), b(2) and c(10-14). The alpha and beta chains form an alternating ring which encloses part of the gamma chain. F(1) is attached to F(0) by a central stalk formed by the gamma and epsilon chains, while a peripheral stalk is formed by the delta and b chains.</text>
</comment>
<accession>A0A328B5J9</accession>
<evidence type="ECO:0000256" key="1">
    <source>
        <dbReference type="ARBA" id="ARBA00022448"/>
    </source>
</evidence>
<dbReference type="InterPro" id="IPR002146">
    <property type="entry name" value="ATP_synth_b/b'su_bac/chlpt"/>
</dbReference>
<feature type="coiled-coil region" evidence="14">
    <location>
        <begin position="54"/>
        <end position="125"/>
    </location>
</feature>
<evidence type="ECO:0000313" key="15">
    <source>
        <dbReference type="EMBL" id="RAK62167.1"/>
    </source>
</evidence>
<evidence type="ECO:0000256" key="9">
    <source>
        <dbReference type="ARBA" id="ARBA00025198"/>
    </source>
</evidence>
<evidence type="ECO:0000313" key="16">
    <source>
        <dbReference type="Proteomes" id="UP000249524"/>
    </source>
</evidence>
<protein>
    <recommendedName>
        <fullName evidence="12">ATP synthase subunit b</fullName>
    </recommendedName>
    <alternativeName>
        <fullName evidence="12">ATP synthase F(0) sector subunit b</fullName>
    </alternativeName>
    <alternativeName>
        <fullName evidence="12">ATPase subunit I</fullName>
    </alternativeName>
    <alternativeName>
        <fullName evidence="12">F-type ATPase subunit b</fullName>
        <shortName evidence="12">F-ATPase subunit b</shortName>
    </alternativeName>
</protein>